<keyword evidence="2" id="KW-1185">Reference proteome</keyword>
<protein>
    <submittedName>
        <fullName evidence="1">Uncharacterized protein</fullName>
    </submittedName>
</protein>
<evidence type="ECO:0000313" key="2">
    <source>
        <dbReference type="Proteomes" id="UP001589693"/>
    </source>
</evidence>
<organism evidence="1 2">
    <name type="scientific">Allokutzneria oryzae</name>
    <dbReference type="NCBI Taxonomy" id="1378989"/>
    <lineage>
        <taxon>Bacteria</taxon>
        <taxon>Bacillati</taxon>
        <taxon>Actinomycetota</taxon>
        <taxon>Actinomycetes</taxon>
        <taxon>Pseudonocardiales</taxon>
        <taxon>Pseudonocardiaceae</taxon>
        <taxon>Allokutzneria</taxon>
    </lineage>
</organism>
<dbReference type="EMBL" id="JBHLZU010000014">
    <property type="protein sequence ID" value="MFB9905564.1"/>
    <property type="molecule type" value="Genomic_DNA"/>
</dbReference>
<sequence length="111" mass="12045">MSSQAWNLLQLVFDGSSYGKAVDVDGVPVDIEEVVRARIAASLPLIEDALADIGPGELEGLSWLLMSLAEHSFEVVDMLERELTVASGERRDALAAALRDAREAWDEAHPV</sequence>
<accession>A0ABV6A0U9</accession>
<reference evidence="1 2" key="1">
    <citation type="submission" date="2024-09" db="EMBL/GenBank/DDBJ databases">
        <authorList>
            <person name="Sun Q."/>
            <person name="Mori K."/>
        </authorList>
    </citation>
    <scope>NUCLEOTIDE SEQUENCE [LARGE SCALE GENOMIC DNA]</scope>
    <source>
        <strain evidence="1 2">TBRC 7907</strain>
    </source>
</reference>
<evidence type="ECO:0000313" key="1">
    <source>
        <dbReference type="EMBL" id="MFB9905564.1"/>
    </source>
</evidence>
<comment type="caution">
    <text evidence="1">The sequence shown here is derived from an EMBL/GenBank/DDBJ whole genome shotgun (WGS) entry which is preliminary data.</text>
</comment>
<dbReference type="RefSeq" id="WP_377852868.1">
    <property type="nucleotide sequence ID" value="NZ_JBHLZU010000014.1"/>
</dbReference>
<proteinExistence type="predicted"/>
<gene>
    <name evidence="1" type="ORF">ACFFQA_16650</name>
</gene>
<dbReference type="Proteomes" id="UP001589693">
    <property type="component" value="Unassembled WGS sequence"/>
</dbReference>
<name>A0ABV6A0U9_9PSEU</name>